<evidence type="ECO:0000256" key="4">
    <source>
        <dbReference type="PROSITE-ProRule" id="PRU00288"/>
    </source>
</evidence>
<dbReference type="GO" id="GO:0005096">
    <property type="term" value="F:GTPase activator activity"/>
    <property type="evidence" value="ECO:0007669"/>
    <property type="project" value="InterPro"/>
</dbReference>
<feature type="region of interest" description="Disordered" evidence="5">
    <location>
        <begin position="122"/>
        <end position="167"/>
    </location>
</feature>
<dbReference type="InterPro" id="IPR037278">
    <property type="entry name" value="ARFGAP/RecO"/>
</dbReference>
<dbReference type="PRINTS" id="PR00405">
    <property type="entry name" value="REVINTRACTNG"/>
</dbReference>
<dbReference type="GO" id="GO:0008270">
    <property type="term" value="F:zinc ion binding"/>
    <property type="evidence" value="ECO:0007669"/>
    <property type="project" value="UniProtKB-KW"/>
</dbReference>
<feature type="region of interest" description="Disordered" evidence="5">
    <location>
        <begin position="552"/>
        <end position="576"/>
    </location>
</feature>
<evidence type="ECO:0000313" key="8">
    <source>
        <dbReference type="Proteomes" id="UP001180020"/>
    </source>
</evidence>
<proteinExistence type="predicted"/>
<dbReference type="EMBL" id="JAUJYO010000017">
    <property type="protein sequence ID" value="KAK1291611.1"/>
    <property type="molecule type" value="Genomic_DNA"/>
</dbReference>
<dbReference type="Proteomes" id="UP001180020">
    <property type="component" value="Unassembled WGS sequence"/>
</dbReference>
<reference evidence="7" key="1">
    <citation type="journal article" date="2023" name="Nat. Commun.">
        <title>Diploid and tetraploid genomes of Acorus and the evolution of monocots.</title>
        <authorList>
            <person name="Ma L."/>
            <person name="Liu K.W."/>
            <person name="Li Z."/>
            <person name="Hsiao Y.Y."/>
            <person name="Qi Y."/>
            <person name="Fu T."/>
            <person name="Tang G.D."/>
            <person name="Zhang D."/>
            <person name="Sun W.H."/>
            <person name="Liu D.K."/>
            <person name="Li Y."/>
            <person name="Chen G.Z."/>
            <person name="Liu X.D."/>
            <person name="Liao X.Y."/>
            <person name="Jiang Y.T."/>
            <person name="Yu X."/>
            <person name="Hao Y."/>
            <person name="Huang J."/>
            <person name="Zhao X.W."/>
            <person name="Ke S."/>
            <person name="Chen Y.Y."/>
            <person name="Wu W.L."/>
            <person name="Hsu J.L."/>
            <person name="Lin Y.F."/>
            <person name="Huang M.D."/>
            <person name="Li C.Y."/>
            <person name="Huang L."/>
            <person name="Wang Z.W."/>
            <person name="Zhao X."/>
            <person name="Zhong W.Y."/>
            <person name="Peng D.H."/>
            <person name="Ahmad S."/>
            <person name="Lan S."/>
            <person name="Zhang J.S."/>
            <person name="Tsai W.C."/>
            <person name="Van de Peer Y."/>
            <person name="Liu Z.J."/>
        </authorList>
    </citation>
    <scope>NUCLEOTIDE SEQUENCE</scope>
    <source>
        <strain evidence="7">CP</strain>
    </source>
</reference>
<gene>
    <name evidence="7" type="primary">AGD14</name>
    <name evidence="7" type="ORF">QJS10_CPB17g01562</name>
</gene>
<dbReference type="InterPro" id="IPR044820">
    <property type="entry name" value="AGD14-like"/>
</dbReference>
<organism evidence="7 8">
    <name type="scientific">Acorus calamus</name>
    <name type="common">Sweet flag</name>
    <dbReference type="NCBI Taxonomy" id="4465"/>
    <lineage>
        <taxon>Eukaryota</taxon>
        <taxon>Viridiplantae</taxon>
        <taxon>Streptophyta</taxon>
        <taxon>Embryophyta</taxon>
        <taxon>Tracheophyta</taxon>
        <taxon>Spermatophyta</taxon>
        <taxon>Magnoliopsida</taxon>
        <taxon>Liliopsida</taxon>
        <taxon>Acoraceae</taxon>
        <taxon>Acorus</taxon>
    </lineage>
</organism>
<dbReference type="PROSITE" id="PS50115">
    <property type="entry name" value="ARFGAP"/>
    <property type="match status" value="1"/>
</dbReference>
<comment type="caution">
    <text evidence="7">The sequence shown here is derived from an EMBL/GenBank/DDBJ whole genome shotgun (WGS) entry which is preliminary data.</text>
</comment>
<feature type="compositionally biased region" description="Low complexity" evidence="5">
    <location>
        <begin position="239"/>
        <end position="250"/>
    </location>
</feature>
<keyword evidence="2 4" id="KW-0863">Zinc-finger</keyword>
<dbReference type="InterPro" id="IPR001164">
    <property type="entry name" value="ArfGAP_dom"/>
</dbReference>
<dbReference type="CDD" id="cd08838">
    <property type="entry name" value="ArfGap_AGFG"/>
    <property type="match status" value="1"/>
</dbReference>
<dbReference type="AlphaFoldDB" id="A0AAV9CRX4"/>
<dbReference type="FunFam" id="1.10.220.150:FF:000005">
    <property type="entry name" value="Arf-GAP domain and FG repeat-containing protein 1"/>
    <property type="match status" value="1"/>
</dbReference>
<keyword evidence="8" id="KW-1185">Reference proteome</keyword>
<sequence length="576" mass="62980">MSSRKEEEKNEKIIRGLMKLPPNRRCINCNSLGPQYVCTNFWTFICTTCSGIHREFTHRVKSVSMAKFTSQEVEALQRGGNQRAREFFLKDWDMQRMRLPNNSNVDKIREFIKMVYVDKKYAGGRTSDKPPGDMQSNTTHEEDHRRASSYHSYSQSPPYEHQYEDRRYGKLTGMLTRKSGSDRGLEGKISSFVYSPGRAKDQMYEDRFANENSTRMSDNSVSSPGDSFRSPNSRRERAASSSSFGSLDSNSVSLQSLNSGSQDLFGPPFVQSPATSSIPSVDLFVDVSNQPSSAISLEQKSSAASSSENQGWATFDLPHHVAPASELNSVISVSSVAIPNPAMDDSMQGSSLQNLTAQVPVTSVSNEWNLDKHVVQASTAPDGFQPWNAFDDFIASFPQTSFENVPQKMEPQVQVNNPLTGDPHSRSVAQEGFGKDGIQRSIADVKAPVPSNLFDNNVMGSSFPPPVIPSAGGMQSCNLERRSTNPFDLPDASDLEPPNAFLDMSSLQATLSDSKFSSTFLGGFAQPWPPQNSSASHLPAVPQGSLSFIAGTAPVSQLPNRPSQGPVSPLGGNPFA</sequence>
<evidence type="ECO:0000259" key="6">
    <source>
        <dbReference type="PROSITE" id="PS50115"/>
    </source>
</evidence>
<evidence type="ECO:0000256" key="1">
    <source>
        <dbReference type="ARBA" id="ARBA00022723"/>
    </source>
</evidence>
<protein>
    <submittedName>
        <fullName evidence="7">ADP-ribosylation factor GTPase-activating protein AGD14</fullName>
    </submittedName>
</protein>
<name>A0AAV9CRX4_ACOCL</name>
<feature type="compositionally biased region" description="Polar residues" evidence="5">
    <location>
        <begin position="211"/>
        <end position="225"/>
    </location>
</feature>
<feature type="compositionally biased region" description="Basic and acidic residues" evidence="5">
    <location>
        <begin position="122"/>
        <end position="131"/>
    </location>
</feature>
<dbReference type="SMART" id="SM00105">
    <property type="entry name" value="ArfGap"/>
    <property type="match status" value="1"/>
</dbReference>
<evidence type="ECO:0000256" key="2">
    <source>
        <dbReference type="ARBA" id="ARBA00022771"/>
    </source>
</evidence>
<dbReference type="InterPro" id="IPR038508">
    <property type="entry name" value="ArfGAP_dom_sf"/>
</dbReference>
<keyword evidence="3" id="KW-0862">Zinc</keyword>
<reference evidence="7" key="2">
    <citation type="submission" date="2023-06" db="EMBL/GenBank/DDBJ databases">
        <authorList>
            <person name="Ma L."/>
            <person name="Liu K.-W."/>
            <person name="Li Z."/>
            <person name="Hsiao Y.-Y."/>
            <person name="Qi Y."/>
            <person name="Fu T."/>
            <person name="Tang G."/>
            <person name="Zhang D."/>
            <person name="Sun W.-H."/>
            <person name="Liu D.-K."/>
            <person name="Li Y."/>
            <person name="Chen G.-Z."/>
            <person name="Liu X.-D."/>
            <person name="Liao X.-Y."/>
            <person name="Jiang Y.-T."/>
            <person name="Yu X."/>
            <person name="Hao Y."/>
            <person name="Huang J."/>
            <person name="Zhao X.-W."/>
            <person name="Ke S."/>
            <person name="Chen Y.-Y."/>
            <person name="Wu W.-L."/>
            <person name="Hsu J.-L."/>
            <person name="Lin Y.-F."/>
            <person name="Huang M.-D."/>
            <person name="Li C.-Y."/>
            <person name="Huang L."/>
            <person name="Wang Z.-W."/>
            <person name="Zhao X."/>
            <person name="Zhong W.-Y."/>
            <person name="Peng D.-H."/>
            <person name="Ahmad S."/>
            <person name="Lan S."/>
            <person name="Zhang J.-S."/>
            <person name="Tsai W.-C."/>
            <person name="Van De Peer Y."/>
            <person name="Liu Z.-J."/>
        </authorList>
    </citation>
    <scope>NUCLEOTIDE SEQUENCE</scope>
    <source>
        <strain evidence="7">CP</strain>
        <tissue evidence="7">Leaves</tissue>
    </source>
</reference>
<dbReference type="Gene3D" id="1.10.220.150">
    <property type="entry name" value="Arf GTPase activating protein"/>
    <property type="match status" value="1"/>
</dbReference>
<dbReference type="Pfam" id="PF01412">
    <property type="entry name" value="ArfGap"/>
    <property type="match status" value="1"/>
</dbReference>
<feature type="region of interest" description="Disordered" evidence="5">
    <location>
        <begin position="211"/>
        <end position="250"/>
    </location>
</feature>
<evidence type="ECO:0000256" key="5">
    <source>
        <dbReference type="SAM" id="MobiDB-lite"/>
    </source>
</evidence>
<feature type="compositionally biased region" description="Polar residues" evidence="5">
    <location>
        <begin position="554"/>
        <end position="566"/>
    </location>
</feature>
<dbReference type="SUPFAM" id="SSF57863">
    <property type="entry name" value="ArfGap/RecO-like zinc finger"/>
    <property type="match status" value="1"/>
</dbReference>
<accession>A0AAV9CRX4</accession>
<feature type="domain" description="Arf-GAP" evidence="6">
    <location>
        <begin position="11"/>
        <end position="129"/>
    </location>
</feature>
<dbReference type="PANTHER" id="PTHR46085:SF4">
    <property type="entry name" value="ADP-RIBOSYLATION FACTOR GTPASE-ACTIVATING PROTEIN AGD14-RELATED"/>
    <property type="match status" value="1"/>
</dbReference>
<evidence type="ECO:0000256" key="3">
    <source>
        <dbReference type="ARBA" id="ARBA00022833"/>
    </source>
</evidence>
<dbReference type="PANTHER" id="PTHR46085">
    <property type="entry name" value="ARFGAP/RECO-RELATED"/>
    <property type="match status" value="1"/>
</dbReference>
<feature type="compositionally biased region" description="Low complexity" evidence="5">
    <location>
        <begin position="149"/>
        <end position="159"/>
    </location>
</feature>
<keyword evidence="1" id="KW-0479">Metal-binding</keyword>
<evidence type="ECO:0000313" key="7">
    <source>
        <dbReference type="EMBL" id="KAK1291611.1"/>
    </source>
</evidence>